<keyword evidence="1" id="KW-0808">Transferase</keyword>
<dbReference type="PROSITE" id="PS51459">
    <property type="entry name" value="FIDO"/>
    <property type="match status" value="1"/>
</dbReference>
<sequence length="277" mass="30822">MASDDRSWEAERPWATGATHDERWAGYMDQETGLLRTRSAEPIRTVDELRAFEDSRATVRAMELRLQPIRGDFGIEHLQAIHRHLFQDVYPWAGEIRTVGIRKDGQGFLPPEHAGIVVDGAARMMREDGMLTPGMDNERWSSKLADRLNDVNDAHPFREGNGRTQRLYFDQVAEAGGKTIHWSVLTKEQNIAVSHAARGGNLEPLRSALGVMVTDRMDPLALQRAKQAAEAMRGLRSVPPGYTGGKSAGVGERSYYGPSGRSTSPNVTGPRRDGYER</sequence>
<keyword evidence="4" id="KW-0067">ATP-binding</keyword>
<evidence type="ECO:0000256" key="5">
    <source>
        <dbReference type="ARBA" id="ARBA00034531"/>
    </source>
</evidence>
<dbReference type="SUPFAM" id="SSF140931">
    <property type="entry name" value="Fic-like"/>
    <property type="match status" value="1"/>
</dbReference>
<dbReference type="InterPro" id="IPR003812">
    <property type="entry name" value="Fido"/>
</dbReference>
<comment type="caution">
    <text evidence="10">The sequence shown here is derived from an EMBL/GenBank/DDBJ whole genome shotgun (WGS) entry which is preliminary data.</text>
</comment>
<dbReference type="Pfam" id="PF02661">
    <property type="entry name" value="Fic"/>
    <property type="match status" value="1"/>
</dbReference>
<evidence type="ECO:0000256" key="2">
    <source>
        <dbReference type="ARBA" id="ARBA00022695"/>
    </source>
</evidence>
<evidence type="ECO:0000256" key="6">
    <source>
        <dbReference type="ARBA" id="ARBA00047939"/>
    </source>
</evidence>
<feature type="region of interest" description="Disordered" evidence="8">
    <location>
        <begin position="232"/>
        <end position="277"/>
    </location>
</feature>
<keyword evidence="3" id="KW-0547">Nucleotide-binding</keyword>
<comment type="catalytic activity">
    <reaction evidence="6">
        <text>L-threonyl-[protein] + ATP = 3-O-(5'-adenylyl)-L-threonyl-[protein] + diphosphate</text>
        <dbReference type="Rhea" id="RHEA:54292"/>
        <dbReference type="Rhea" id="RHEA-COMP:11060"/>
        <dbReference type="Rhea" id="RHEA-COMP:13847"/>
        <dbReference type="ChEBI" id="CHEBI:30013"/>
        <dbReference type="ChEBI" id="CHEBI:30616"/>
        <dbReference type="ChEBI" id="CHEBI:33019"/>
        <dbReference type="ChEBI" id="CHEBI:138113"/>
        <dbReference type="EC" id="2.7.7.108"/>
    </reaction>
</comment>
<dbReference type="Gene3D" id="1.10.3290.10">
    <property type="entry name" value="Fido-like domain"/>
    <property type="match status" value="1"/>
</dbReference>
<name>A0ABT7TAH7_9MICO</name>
<dbReference type="EMBL" id="JAUCML010000013">
    <property type="protein sequence ID" value="MDM7886560.1"/>
    <property type="molecule type" value="Genomic_DNA"/>
</dbReference>
<evidence type="ECO:0000256" key="4">
    <source>
        <dbReference type="ARBA" id="ARBA00022840"/>
    </source>
</evidence>
<protein>
    <recommendedName>
        <fullName evidence="5">protein adenylyltransferase</fullName>
        <ecNumber evidence="5">2.7.7.108</ecNumber>
    </recommendedName>
</protein>
<gene>
    <name evidence="10" type="ORF">QUG92_15725</name>
</gene>
<proteinExistence type="predicted"/>
<dbReference type="EC" id="2.7.7.108" evidence="5"/>
<dbReference type="Proteomes" id="UP001237823">
    <property type="component" value="Unassembled WGS sequence"/>
</dbReference>
<evidence type="ECO:0000313" key="11">
    <source>
        <dbReference type="Proteomes" id="UP001237823"/>
    </source>
</evidence>
<feature type="domain" description="Fido" evidence="9">
    <location>
        <begin position="73"/>
        <end position="215"/>
    </location>
</feature>
<evidence type="ECO:0000313" key="10">
    <source>
        <dbReference type="EMBL" id="MDM7886560.1"/>
    </source>
</evidence>
<dbReference type="PANTHER" id="PTHR39560:SF1">
    <property type="entry name" value="PROTEIN ADENYLYLTRANSFERASE FIC-RELATED"/>
    <property type="match status" value="1"/>
</dbReference>
<evidence type="ECO:0000256" key="3">
    <source>
        <dbReference type="ARBA" id="ARBA00022741"/>
    </source>
</evidence>
<dbReference type="RefSeq" id="WP_289459905.1">
    <property type="nucleotide sequence ID" value="NZ_JAUCML010000013.1"/>
</dbReference>
<dbReference type="InterPro" id="IPR036597">
    <property type="entry name" value="Fido-like_dom_sf"/>
</dbReference>
<evidence type="ECO:0000256" key="1">
    <source>
        <dbReference type="ARBA" id="ARBA00022679"/>
    </source>
</evidence>
<keyword evidence="11" id="KW-1185">Reference proteome</keyword>
<comment type="catalytic activity">
    <reaction evidence="7">
        <text>L-tyrosyl-[protein] + ATP = O-(5'-adenylyl)-L-tyrosyl-[protein] + diphosphate</text>
        <dbReference type="Rhea" id="RHEA:54288"/>
        <dbReference type="Rhea" id="RHEA-COMP:10136"/>
        <dbReference type="Rhea" id="RHEA-COMP:13846"/>
        <dbReference type="ChEBI" id="CHEBI:30616"/>
        <dbReference type="ChEBI" id="CHEBI:33019"/>
        <dbReference type="ChEBI" id="CHEBI:46858"/>
        <dbReference type="ChEBI" id="CHEBI:83624"/>
        <dbReference type="EC" id="2.7.7.108"/>
    </reaction>
</comment>
<reference evidence="10 11" key="1">
    <citation type="submission" date="2023-06" db="EMBL/GenBank/DDBJ databases">
        <authorList>
            <person name="Feng G."/>
            <person name="Li J."/>
            <person name="Zhu H."/>
        </authorList>
    </citation>
    <scope>NUCLEOTIDE SEQUENCE [LARGE SCALE GENOMIC DNA]</scope>
    <source>
        <strain evidence="10 11">RHCKG23</strain>
    </source>
</reference>
<dbReference type="PANTHER" id="PTHR39560">
    <property type="entry name" value="PROTEIN ADENYLYLTRANSFERASE FIC-RELATED"/>
    <property type="match status" value="1"/>
</dbReference>
<evidence type="ECO:0000256" key="8">
    <source>
        <dbReference type="SAM" id="MobiDB-lite"/>
    </source>
</evidence>
<evidence type="ECO:0000256" key="7">
    <source>
        <dbReference type="ARBA" id="ARBA00048696"/>
    </source>
</evidence>
<accession>A0ABT7TAH7</accession>
<keyword evidence="2" id="KW-0548">Nucleotidyltransferase</keyword>
<organism evidence="10 11">
    <name type="scientific">Curtobacterium citri</name>
    <dbReference type="NCBI Taxonomy" id="3055139"/>
    <lineage>
        <taxon>Bacteria</taxon>
        <taxon>Bacillati</taxon>
        <taxon>Actinomycetota</taxon>
        <taxon>Actinomycetes</taxon>
        <taxon>Micrococcales</taxon>
        <taxon>Microbacteriaceae</taxon>
        <taxon>Curtobacterium</taxon>
    </lineage>
</organism>
<evidence type="ECO:0000259" key="9">
    <source>
        <dbReference type="PROSITE" id="PS51459"/>
    </source>
</evidence>